<dbReference type="Gene3D" id="3.40.50.10240">
    <property type="entry name" value="Thiamin pyrophosphokinase, catalytic domain"/>
    <property type="match status" value="1"/>
</dbReference>
<keyword evidence="3" id="KW-0418">Kinase</keyword>
<dbReference type="CDD" id="cd07995">
    <property type="entry name" value="TPK"/>
    <property type="match status" value="1"/>
</dbReference>
<dbReference type="InterPro" id="IPR006282">
    <property type="entry name" value="Thi_PPkinase"/>
</dbReference>
<dbReference type="InterPro" id="IPR036759">
    <property type="entry name" value="TPK_catalytic_sf"/>
</dbReference>
<dbReference type="EMBL" id="JAKREW010000002">
    <property type="protein sequence ID" value="MCG7504082.1"/>
    <property type="molecule type" value="Genomic_DNA"/>
</dbReference>
<gene>
    <name evidence="7" type="ORF">L4923_03525</name>
</gene>
<dbReference type="EC" id="2.7.6.2" evidence="5"/>
<evidence type="ECO:0000313" key="8">
    <source>
        <dbReference type="Proteomes" id="UP001201701"/>
    </source>
</evidence>
<name>A0ABS9Q9I7_9HYPH</name>
<sequence>MSTFTLLLGGEVIHTPRLETQVAGTRVIAADSGIRHADVLKLLPELWVGDFDSAPDNLPLHLASVPKQRFPAEKDSTDGELAVSIALKHGATRLNLVGAFGGARADHAFLHLALAVRLAEQGIEVLLSSGAQEGIPLLPGKTAAFDYADGTLFSVLGFSNLDGLTITGAKWPLTAVEVPFGSSLTISNAVKGKLEMALGSGRALLLAHPYPLPES</sequence>
<dbReference type="Proteomes" id="UP001201701">
    <property type="component" value="Unassembled WGS sequence"/>
</dbReference>
<evidence type="ECO:0000256" key="5">
    <source>
        <dbReference type="NCBIfam" id="TIGR01378"/>
    </source>
</evidence>
<comment type="caution">
    <text evidence="7">The sequence shown here is derived from an EMBL/GenBank/DDBJ whole genome shotgun (WGS) entry which is preliminary data.</text>
</comment>
<evidence type="ECO:0000256" key="1">
    <source>
        <dbReference type="ARBA" id="ARBA00022679"/>
    </source>
</evidence>
<dbReference type="SUPFAM" id="SSF63999">
    <property type="entry name" value="Thiamin pyrophosphokinase, catalytic domain"/>
    <property type="match status" value="1"/>
</dbReference>
<evidence type="ECO:0000256" key="2">
    <source>
        <dbReference type="ARBA" id="ARBA00022741"/>
    </source>
</evidence>
<reference evidence="7 8" key="1">
    <citation type="submission" date="2022-02" db="EMBL/GenBank/DDBJ databases">
        <title>Draft genome sequence of Mezorhizobium retamae strain IRAMC:0171 isolated from Retama raetam nodules.</title>
        <authorList>
            <person name="Bengaied R."/>
            <person name="Sbissi I."/>
            <person name="Huber K."/>
            <person name="Ghodbane F."/>
            <person name="Nouioui I."/>
            <person name="Tarhouni M."/>
            <person name="Gtari M."/>
        </authorList>
    </citation>
    <scope>NUCLEOTIDE SEQUENCE [LARGE SCALE GENOMIC DNA]</scope>
    <source>
        <strain evidence="7 8">IRAMC:0171</strain>
    </source>
</reference>
<evidence type="ECO:0000256" key="4">
    <source>
        <dbReference type="ARBA" id="ARBA00022840"/>
    </source>
</evidence>
<dbReference type="PANTHER" id="PTHR41299">
    <property type="entry name" value="THIAMINE PYROPHOSPHOKINASE"/>
    <property type="match status" value="1"/>
</dbReference>
<dbReference type="GO" id="GO:0004788">
    <property type="term" value="F:thiamine diphosphokinase activity"/>
    <property type="evidence" value="ECO:0007669"/>
    <property type="project" value="UniProtKB-EC"/>
</dbReference>
<dbReference type="RefSeq" id="WP_239362098.1">
    <property type="nucleotide sequence ID" value="NZ_JAKREW010000002.1"/>
</dbReference>
<dbReference type="PANTHER" id="PTHR41299:SF1">
    <property type="entry name" value="THIAMINE PYROPHOSPHOKINASE"/>
    <property type="match status" value="1"/>
</dbReference>
<dbReference type="SMART" id="SM00983">
    <property type="entry name" value="TPK_B1_binding"/>
    <property type="match status" value="1"/>
</dbReference>
<dbReference type="InterPro" id="IPR007371">
    <property type="entry name" value="TPK_catalytic"/>
</dbReference>
<dbReference type="NCBIfam" id="TIGR01378">
    <property type="entry name" value="thi_PPkinase"/>
    <property type="match status" value="1"/>
</dbReference>
<keyword evidence="1 7" id="KW-0808">Transferase</keyword>
<dbReference type="Pfam" id="PF04263">
    <property type="entry name" value="TPK_catalytic"/>
    <property type="match status" value="1"/>
</dbReference>
<keyword evidence="2" id="KW-0547">Nucleotide-binding</keyword>
<accession>A0ABS9Q9I7</accession>
<evidence type="ECO:0000259" key="6">
    <source>
        <dbReference type="SMART" id="SM00983"/>
    </source>
</evidence>
<protein>
    <recommendedName>
        <fullName evidence="5">Thiamine diphosphokinase</fullName>
        <ecNumber evidence="5">2.7.6.2</ecNumber>
    </recommendedName>
</protein>
<keyword evidence="4" id="KW-0067">ATP-binding</keyword>
<proteinExistence type="predicted"/>
<organism evidence="7 8">
    <name type="scientific">Mesorhizobium retamae</name>
    <dbReference type="NCBI Taxonomy" id="2912854"/>
    <lineage>
        <taxon>Bacteria</taxon>
        <taxon>Pseudomonadati</taxon>
        <taxon>Pseudomonadota</taxon>
        <taxon>Alphaproteobacteria</taxon>
        <taxon>Hyphomicrobiales</taxon>
        <taxon>Phyllobacteriaceae</taxon>
        <taxon>Mesorhizobium</taxon>
    </lineage>
</organism>
<evidence type="ECO:0000256" key="3">
    <source>
        <dbReference type="ARBA" id="ARBA00022777"/>
    </source>
</evidence>
<dbReference type="InterPro" id="IPR053149">
    <property type="entry name" value="TPK"/>
</dbReference>
<feature type="domain" description="Thiamin pyrophosphokinase thiamin-binding" evidence="6">
    <location>
        <begin position="140"/>
        <end position="204"/>
    </location>
</feature>
<evidence type="ECO:0000313" key="7">
    <source>
        <dbReference type="EMBL" id="MCG7504082.1"/>
    </source>
</evidence>
<dbReference type="Pfam" id="PF04265">
    <property type="entry name" value="TPK_B1_binding"/>
    <property type="match status" value="1"/>
</dbReference>
<dbReference type="InterPro" id="IPR007373">
    <property type="entry name" value="Thiamin_PyroPKinase_B1-bd"/>
</dbReference>
<keyword evidence="8" id="KW-1185">Reference proteome</keyword>